<dbReference type="InterPro" id="IPR001048">
    <property type="entry name" value="Asp/Glu/Uridylate_kinase"/>
</dbReference>
<gene>
    <name evidence="2" type="ORF">F6X38_13240</name>
</gene>
<proteinExistence type="predicted"/>
<dbReference type="SUPFAM" id="SSF53633">
    <property type="entry name" value="Carbamate kinase-like"/>
    <property type="match status" value="1"/>
</dbReference>
<accession>A0A7V7PNG2</accession>
<dbReference type="InterPro" id="IPR036393">
    <property type="entry name" value="AceGlu_kinase-like_sf"/>
</dbReference>
<organism evidence="2 3">
    <name type="scientific">Plantimonas leprariae</name>
    <dbReference type="NCBI Taxonomy" id="2615207"/>
    <lineage>
        <taxon>Bacteria</taxon>
        <taxon>Pseudomonadati</taxon>
        <taxon>Pseudomonadota</taxon>
        <taxon>Alphaproteobacteria</taxon>
        <taxon>Hyphomicrobiales</taxon>
        <taxon>Aurantimonadaceae</taxon>
        <taxon>Plantimonas</taxon>
    </lineage>
</organism>
<protein>
    <submittedName>
        <fullName evidence="2">Amino acid kinase</fullName>
    </submittedName>
</protein>
<dbReference type="Pfam" id="PF00696">
    <property type="entry name" value="AA_kinase"/>
    <property type="match status" value="1"/>
</dbReference>
<dbReference type="EMBL" id="VZDO01000010">
    <property type="protein sequence ID" value="KAB0679299.1"/>
    <property type="molecule type" value="Genomic_DNA"/>
</dbReference>
<dbReference type="RefSeq" id="WP_150970304.1">
    <property type="nucleotide sequence ID" value="NZ_VZDO01000010.1"/>
</dbReference>
<dbReference type="Gene3D" id="3.40.1160.10">
    <property type="entry name" value="Acetylglutamate kinase-like"/>
    <property type="match status" value="1"/>
</dbReference>
<evidence type="ECO:0000259" key="1">
    <source>
        <dbReference type="Pfam" id="PF00696"/>
    </source>
</evidence>
<keyword evidence="3" id="KW-1185">Reference proteome</keyword>
<feature type="domain" description="Aspartate/glutamate/uridylate kinase" evidence="1">
    <location>
        <begin position="4"/>
        <end position="143"/>
    </location>
</feature>
<evidence type="ECO:0000313" key="3">
    <source>
        <dbReference type="Proteomes" id="UP000432089"/>
    </source>
</evidence>
<dbReference type="Proteomes" id="UP000432089">
    <property type="component" value="Unassembled WGS sequence"/>
</dbReference>
<comment type="caution">
    <text evidence="2">The sequence shown here is derived from an EMBL/GenBank/DDBJ whole genome shotgun (WGS) entry which is preliminary data.</text>
</comment>
<sequence length="212" mass="22728">MDNVLVVKLGGSSASSPDFVRWIEAVETAKGKVVVMPGGGPFANTVRRYQHRIGYDEEAVQAMNILAMEQFGFALKSLGTRMVTASDTAALEAAFAADKIPVWLPAVPAFREAAIRTNPDVTSDSIAAWFAGQYANARLLLVKQLDVPANATVETLVHAEMVDPAFLTFLKPQTRVFLAGPNDIALAGKRFSEGAVPGRELRRAGDLLNAAE</sequence>
<keyword evidence="2" id="KW-0418">Kinase</keyword>
<evidence type="ECO:0000313" key="2">
    <source>
        <dbReference type="EMBL" id="KAB0679299.1"/>
    </source>
</evidence>
<dbReference type="GO" id="GO:0016301">
    <property type="term" value="F:kinase activity"/>
    <property type="evidence" value="ECO:0007669"/>
    <property type="project" value="UniProtKB-KW"/>
</dbReference>
<keyword evidence="2" id="KW-0808">Transferase</keyword>
<name>A0A7V7PNG2_9HYPH</name>
<dbReference type="AlphaFoldDB" id="A0A7V7PNG2"/>
<reference evidence="2 3" key="1">
    <citation type="submission" date="2019-09" db="EMBL/GenBank/DDBJ databases">
        <title>YIM 132180 draft genome.</title>
        <authorList>
            <person name="Zhang K."/>
        </authorList>
    </citation>
    <scope>NUCLEOTIDE SEQUENCE [LARGE SCALE GENOMIC DNA]</scope>
    <source>
        <strain evidence="2 3">YIM 132180</strain>
    </source>
</reference>